<dbReference type="KEGG" id="acad:UA74_18365"/>
<dbReference type="Proteomes" id="UP000185511">
    <property type="component" value="Chromosome"/>
</dbReference>
<name>A0AAC9LE49_9PSEU</name>
<accession>A0AAC9LE49</accession>
<sequence>MTAATIAEVLRALRSIRAATYRVAPTAGGVAVTLVLRASQNGRRNAADRIVSALHRDGLALDVDEDADPITRLADEVEPVLIRRLAEPSAGG</sequence>
<keyword evidence="2" id="KW-1185">Reference proteome</keyword>
<evidence type="ECO:0000313" key="1">
    <source>
        <dbReference type="EMBL" id="APU15701.1"/>
    </source>
</evidence>
<evidence type="ECO:0000313" key="2">
    <source>
        <dbReference type="Proteomes" id="UP000185511"/>
    </source>
</evidence>
<dbReference type="EMBL" id="CP016076">
    <property type="protein sequence ID" value="APU15701.1"/>
    <property type="molecule type" value="Genomic_DNA"/>
</dbReference>
<reference evidence="2" key="1">
    <citation type="submission" date="2016-06" db="EMBL/GenBank/DDBJ databases">
        <title>Complete genome sequence of Actinoalloteichus fjordicus DSM 46855 (=ADI127-17), type strain of the new species Actinoalloteichus fjordicus.</title>
        <authorList>
            <person name="Ruckert C."/>
            <person name="Nouioui I."/>
            <person name="Willmese J."/>
            <person name="van Wezel G."/>
            <person name="Klenk H.-P."/>
            <person name="Kalinowski J."/>
            <person name="Zotchev S.B."/>
        </authorList>
    </citation>
    <scope>NUCLEOTIDE SEQUENCE [LARGE SCALE GENOMIC DNA]</scope>
    <source>
        <strain evidence="2">ADI127-7</strain>
    </source>
</reference>
<dbReference type="AlphaFoldDB" id="A0AAC9LE49"/>
<organism evidence="1 2">
    <name type="scientific">Actinoalloteichus fjordicus</name>
    <dbReference type="NCBI Taxonomy" id="1612552"/>
    <lineage>
        <taxon>Bacteria</taxon>
        <taxon>Bacillati</taxon>
        <taxon>Actinomycetota</taxon>
        <taxon>Actinomycetes</taxon>
        <taxon>Pseudonocardiales</taxon>
        <taxon>Pseudonocardiaceae</taxon>
        <taxon>Actinoalloteichus</taxon>
    </lineage>
</organism>
<protein>
    <submittedName>
        <fullName evidence="1">Uncharacterized protein</fullName>
    </submittedName>
</protein>
<dbReference type="RefSeq" id="WP_075741381.1">
    <property type="nucleotide sequence ID" value="NZ_CP016076.1"/>
</dbReference>
<proteinExistence type="predicted"/>
<gene>
    <name evidence="1" type="ORF">UA74_18365</name>
</gene>